<proteinExistence type="predicted"/>
<protein>
    <recommendedName>
        <fullName evidence="3">Chromosome partition protein Smc</fullName>
    </recommendedName>
</protein>
<evidence type="ECO:0000256" key="1">
    <source>
        <dbReference type="SAM" id="Coils"/>
    </source>
</evidence>
<reference evidence="2" key="1">
    <citation type="journal article" date="2020" name="mSystems">
        <title>Genome- and Community-Level Interaction Insights into Carbon Utilization and Element Cycling Functions of Hydrothermarchaeota in Hydrothermal Sediment.</title>
        <authorList>
            <person name="Zhou Z."/>
            <person name="Liu Y."/>
            <person name="Xu W."/>
            <person name="Pan J."/>
            <person name="Luo Z.H."/>
            <person name="Li M."/>
        </authorList>
    </citation>
    <scope>NUCLEOTIDE SEQUENCE [LARGE SCALE GENOMIC DNA]</scope>
    <source>
        <strain evidence="2">SpSt-210</strain>
    </source>
</reference>
<name>A0A831TFU8_9BACT</name>
<feature type="coiled-coil region" evidence="1">
    <location>
        <begin position="65"/>
        <end position="159"/>
    </location>
</feature>
<keyword evidence="1" id="KW-0175">Coiled coil</keyword>
<comment type="caution">
    <text evidence="2">The sequence shown here is derived from an EMBL/GenBank/DDBJ whole genome shotgun (WGS) entry which is preliminary data.</text>
</comment>
<dbReference type="AlphaFoldDB" id="A0A831TFU8"/>
<sequence>MTLSTDDLHELIRLLEQHPEWRAELRRLVLTEELLGLPGLTRELAGIVREMARSQQQGLERLERVEVTQARLAEALTTLAEAQRRTEERLDALTVRVDALAARLDALAVRMDELAEAQRHTEERLQQLTARVDALAARVDELAEAQRRTEERLEQLATQVSVLADTVQRMADDLGRLKGWSLEERARRKAHALFRSLIRRPRLVSEEQFAQLVDDAQDQGTLSPKEADRLIEADVVVRGQQPDDRSEVYLIAEVSWGIGVKDVQRARERATLARRIGLPAQPVVVGTWVTPEAERLIQHDGTLVLLIRPDDWAA</sequence>
<organism evidence="2">
    <name type="scientific">Thermorudis peleae</name>
    <dbReference type="NCBI Taxonomy" id="1382356"/>
    <lineage>
        <taxon>Bacteria</taxon>
        <taxon>Pseudomonadati</taxon>
        <taxon>Thermomicrobiota</taxon>
        <taxon>Thermomicrobia</taxon>
        <taxon>Thermomicrobia incertae sedis</taxon>
        <taxon>Thermorudis</taxon>
    </lineage>
</organism>
<evidence type="ECO:0008006" key="3">
    <source>
        <dbReference type="Google" id="ProtNLM"/>
    </source>
</evidence>
<dbReference type="Gene3D" id="1.20.1270.70">
    <property type="entry name" value="Designed single chain three-helix bundle"/>
    <property type="match status" value="1"/>
</dbReference>
<dbReference type="EMBL" id="DSIY01000212">
    <property type="protein sequence ID" value="HEG91576.1"/>
    <property type="molecule type" value="Genomic_DNA"/>
</dbReference>
<gene>
    <name evidence="2" type="ORF">ENP34_09065</name>
</gene>
<dbReference type="SUPFAM" id="SSF57997">
    <property type="entry name" value="Tropomyosin"/>
    <property type="match status" value="1"/>
</dbReference>
<accession>A0A831TFU8</accession>
<evidence type="ECO:0000313" key="2">
    <source>
        <dbReference type="EMBL" id="HEG91576.1"/>
    </source>
</evidence>